<evidence type="ECO:0000313" key="3">
    <source>
        <dbReference type="Proteomes" id="UP001064971"/>
    </source>
</evidence>
<keyword evidence="3" id="KW-1185">Reference proteome</keyword>
<evidence type="ECO:0000313" key="2">
    <source>
        <dbReference type="EMBL" id="BDP44714.1"/>
    </source>
</evidence>
<reference evidence="2" key="1">
    <citation type="submission" date="2022-07" db="EMBL/GenBank/DDBJ databases">
        <title>Complete Genome Sequence of the Radioresistant Bacterium Deinococcus aetherius ST0316, Isolated from the Air Dust collected in Lower Stratosphere above Japan.</title>
        <authorList>
            <person name="Satoh K."/>
            <person name="Hagiwara K."/>
            <person name="Katsumata K."/>
            <person name="Kubo A."/>
            <person name="Yokobori S."/>
            <person name="Yamagishi A."/>
            <person name="Oono Y."/>
            <person name="Narumi I."/>
        </authorList>
    </citation>
    <scope>NUCLEOTIDE SEQUENCE</scope>
    <source>
        <strain evidence="2">ST0316</strain>
        <plasmid evidence="2">pDAETH-3</plasmid>
    </source>
</reference>
<dbReference type="Pfam" id="PF00462">
    <property type="entry name" value="Glutaredoxin"/>
    <property type="match status" value="1"/>
</dbReference>
<dbReference type="PROSITE" id="PS51354">
    <property type="entry name" value="GLUTAREDOXIN_2"/>
    <property type="match status" value="1"/>
</dbReference>
<dbReference type="CDD" id="cd02976">
    <property type="entry name" value="NrdH"/>
    <property type="match status" value="1"/>
</dbReference>
<dbReference type="InterPro" id="IPR002109">
    <property type="entry name" value="Glutaredoxin"/>
</dbReference>
<feature type="domain" description="Glutaredoxin" evidence="1">
    <location>
        <begin position="6"/>
        <end position="63"/>
    </location>
</feature>
<name>A0ABM8ALK2_9DEIO</name>
<dbReference type="EMBL" id="AP026563">
    <property type="protein sequence ID" value="BDP44714.1"/>
    <property type="molecule type" value="Genomic_DNA"/>
</dbReference>
<organism evidence="2 3">
    <name type="scientific">Deinococcus aetherius</name>
    <dbReference type="NCBI Taxonomy" id="200252"/>
    <lineage>
        <taxon>Bacteria</taxon>
        <taxon>Thermotogati</taxon>
        <taxon>Deinococcota</taxon>
        <taxon>Deinococci</taxon>
        <taxon>Deinococcales</taxon>
        <taxon>Deinococcaceae</taxon>
        <taxon>Deinococcus</taxon>
    </lineage>
</organism>
<sequence length="80" mass="8908">MTTPPILLYTTPTCPDCQALKVWLNQHGIAYTERDLTDPAVADQAKARYGVRVAPITVVGNQFFFGTFADQRPELQRLLG</sequence>
<evidence type="ECO:0000259" key="1">
    <source>
        <dbReference type="Pfam" id="PF00462"/>
    </source>
</evidence>
<accession>A0ABM8ALK2</accession>
<keyword evidence="2" id="KW-0614">Plasmid</keyword>
<geneLocation type="plasmid" evidence="2 3">
    <name>pDAETH-3</name>
</geneLocation>
<protein>
    <submittedName>
        <fullName evidence="2">NrdH-redoxin</fullName>
    </submittedName>
</protein>
<dbReference type="RefSeq" id="WP_264778647.1">
    <property type="nucleotide sequence ID" value="NZ_AP026563.1"/>
</dbReference>
<dbReference type="SUPFAM" id="SSF52833">
    <property type="entry name" value="Thioredoxin-like"/>
    <property type="match status" value="1"/>
</dbReference>
<dbReference type="Gene3D" id="3.40.30.10">
    <property type="entry name" value="Glutaredoxin"/>
    <property type="match status" value="1"/>
</dbReference>
<dbReference type="Proteomes" id="UP001064971">
    <property type="component" value="Plasmid pDAETH-3"/>
</dbReference>
<proteinExistence type="predicted"/>
<gene>
    <name evidence="2" type="ORF">DAETH_46830</name>
</gene>
<dbReference type="InterPro" id="IPR036249">
    <property type="entry name" value="Thioredoxin-like_sf"/>
</dbReference>